<protein>
    <recommendedName>
        <fullName evidence="3">RNase H type-1 domain-containing protein</fullName>
    </recommendedName>
</protein>
<dbReference type="Proteomes" id="UP001358586">
    <property type="component" value="Chromosome 8"/>
</dbReference>
<accession>A0ABR0P4L3</accession>
<sequence length="165" mass="18571">MKCVAGGGVSGDRGVRGLVKGQWRLGSPSKAPSCIRSIEFCFGIGRGQSWEIHEISREVNGTADRLVKAGIKRQSSLLSLCVPKFYVDLQKSMQYKDNPHNMQTYVRGHSFTFIPNAIIKFFHHSSEDENYAVDYDELASQLTNKVQPTWPEGQDFRTEPKYVAL</sequence>
<organism evidence="1 2">
    <name type="scientific">Gossypium arboreum</name>
    <name type="common">Tree cotton</name>
    <name type="synonym">Gossypium nanking</name>
    <dbReference type="NCBI Taxonomy" id="29729"/>
    <lineage>
        <taxon>Eukaryota</taxon>
        <taxon>Viridiplantae</taxon>
        <taxon>Streptophyta</taxon>
        <taxon>Embryophyta</taxon>
        <taxon>Tracheophyta</taxon>
        <taxon>Spermatophyta</taxon>
        <taxon>Magnoliopsida</taxon>
        <taxon>eudicotyledons</taxon>
        <taxon>Gunneridae</taxon>
        <taxon>Pentapetalae</taxon>
        <taxon>rosids</taxon>
        <taxon>malvids</taxon>
        <taxon>Malvales</taxon>
        <taxon>Malvaceae</taxon>
        <taxon>Malvoideae</taxon>
        <taxon>Gossypium</taxon>
    </lineage>
</organism>
<name>A0ABR0P4L3_GOSAR</name>
<evidence type="ECO:0000313" key="1">
    <source>
        <dbReference type="EMBL" id="KAK5813268.1"/>
    </source>
</evidence>
<keyword evidence="2" id="KW-1185">Reference proteome</keyword>
<reference evidence="1 2" key="1">
    <citation type="submission" date="2023-03" db="EMBL/GenBank/DDBJ databases">
        <title>WGS of Gossypium arboreum.</title>
        <authorList>
            <person name="Yu D."/>
        </authorList>
    </citation>
    <scope>NUCLEOTIDE SEQUENCE [LARGE SCALE GENOMIC DNA]</scope>
    <source>
        <tissue evidence="1">Leaf</tissue>
    </source>
</reference>
<evidence type="ECO:0008006" key="3">
    <source>
        <dbReference type="Google" id="ProtNLM"/>
    </source>
</evidence>
<evidence type="ECO:0000313" key="2">
    <source>
        <dbReference type="Proteomes" id="UP001358586"/>
    </source>
</evidence>
<proteinExistence type="predicted"/>
<dbReference type="EMBL" id="JARKNE010000008">
    <property type="protein sequence ID" value="KAK5813268.1"/>
    <property type="molecule type" value="Genomic_DNA"/>
</dbReference>
<gene>
    <name evidence="1" type="ORF">PVK06_028716</name>
</gene>
<comment type="caution">
    <text evidence="1">The sequence shown here is derived from an EMBL/GenBank/DDBJ whole genome shotgun (WGS) entry which is preliminary data.</text>
</comment>